<dbReference type="InterPro" id="IPR051199">
    <property type="entry name" value="LPS_LOS_Heptosyltrfase"/>
</dbReference>
<dbReference type="GO" id="GO:0009244">
    <property type="term" value="P:lipopolysaccharide core region biosynthetic process"/>
    <property type="evidence" value="ECO:0007669"/>
    <property type="project" value="TreeGrafter"/>
</dbReference>
<dbReference type="Gene3D" id="3.40.50.2000">
    <property type="entry name" value="Glycogen Phosphorylase B"/>
    <property type="match status" value="2"/>
</dbReference>
<organism evidence="3 4">
    <name type="scientific">Oleiphilus messinensis</name>
    <dbReference type="NCBI Taxonomy" id="141451"/>
    <lineage>
        <taxon>Bacteria</taxon>
        <taxon>Pseudomonadati</taxon>
        <taxon>Pseudomonadota</taxon>
        <taxon>Gammaproteobacteria</taxon>
        <taxon>Oceanospirillales</taxon>
        <taxon>Oleiphilaceae</taxon>
        <taxon>Oleiphilus</taxon>
    </lineage>
</organism>
<keyword evidence="2 3" id="KW-0808">Transferase</keyword>
<dbReference type="PANTHER" id="PTHR30160:SF1">
    <property type="entry name" value="LIPOPOLYSACCHARIDE 1,2-N-ACETYLGLUCOSAMINETRANSFERASE-RELATED"/>
    <property type="match status" value="1"/>
</dbReference>
<name>A0A1Y0I615_9GAMM</name>
<dbReference type="SUPFAM" id="SSF53756">
    <property type="entry name" value="UDP-Glycosyltransferase/glycogen phosphorylase"/>
    <property type="match status" value="1"/>
</dbReference>
<dbReference type="PANTHER" id="PTHR30160">
    <property type="entry name" value="TETRAACYLDISACCHARIDE 4'-KINASE-RELATED"/>
    <property type="match status" value="1"/>
</dbReference>
<sequence length="287" mass="32085">MRFSALGDIAAAMPTWNTLPWKPVVITSPLGKALLEDEYDQFLVLENKKLATVYQLIKTIRKQRFELILDYQGNDRSKAITFLSGVRHFNAKGADISNGAAYIHHQVTQKLAPQLKLDLNFTPKPRDYIVFNTGSSAKWASKRLPAHKWEAFAIEAYERFGLPIKFTGAHDEVDYVNELTRNIKVPHSNVAGKTSLTELKSLLRNSFLTVSTDSAAMHLSAAMKTPTIGIFGATNWIIANPFGPWSTVLHDPELQCPSASQLTVDPNIYERIDLSQGLETLAPYLQE</sequence>
<dbReference type="GO" id="GO:0008713">
    <property type="term" value="F:ADP-heptose-lipopolysaccharide heptosyltransferase activity"/>
    <property type="evidence" value="ECO:0007669"/>
    <property type="project" value="TreeGrafter"/>
</dbReference>
<reference evidence="3 4" key="1">
    <citation type="submission" date="2017-05" db="EMBL/GenBank/DDBJ databases">
        <title>Genomic insights into alkan degradation activity of Oleiphilus messinensis.</title>
        <authorList>
            <person name="Kozyavkin S.A."/>
            <person name="Slesarev A.I."/>
            <person name="Golyshin P.N."/>
            <person name="Korzhenkov A."/>
            <person name="Golyshina O.N."/>
            <person name="Toshchakov S.V."/>
        </authorList>
    </citation>
    <scope>NUCLEOTIDE SEQUENCE [LARGE SCALE GENOMIC DNA]</scope>
    <source>
        <strain evidence="3 4">ME102</strain>
    </source>
</reference>
<keyword evidence="4" id="KW-1185">Reference proteome</keyword>
<evidence type="ECO:0000313" key="3">
    <source>
        <dbReference type="EMBL" id="ARU54843.1"/>
    </source>
</evidence>
<dbReference type="AlphaFoldDB" id="A0A1Y0I615"/>
<keyword evidence="1" id="KW-0328">Glycosyltransferase</keyword>
<proteinExistence type="predicted"/>
<dbReference type="KEGG" id="ome:OLMES_0751"/>
<gene>
    <name evidence="3" type="ORF">OLMES_0751</name>
</gene>
<evidence type="ECO:0000313" key="4">
    <source>
        <dbReference type="Proteomes" id="UP000196027"/>
    </source>
</evidence>
<evidence type="ECO:0000256" key="2">
    <source>
        <dbReference type="ARBA" id="ARBA00022679"/>
    </source>
</evidence>
<dbReference type="EMBL" id="CP021425">
    <property type="protein sequence ID" value="ARU54843.1"/>
    <property type="molecule type" value="Genomic_DNA"/>
</dbReference>
<accession>A0A1Y0I615</accession>
<protein>
    <submittedName>
        <fullName evidence="3">Lipopolysaccharide heptosyltransferase I</fullName>
    </submittedName>
</protein>
<dbReference type="Pfam" id="PF01075">
    <property type="entry name" value="Glyco_transf_9"/>
    <property type="match status" value="1"/>
</dbReference>
<dbReference type="Proteomes" id="UP000196027">
    <property type="component" value="Chromosome"/>
</dbReference>
<evidence type="ECO:0000256" key="1">
    <source>
        <dbReference type="ARBA" id="ARBA00022676"/>
    </source>
</evidence>
<dbReference type="CDD" id="cd03789">
    <property type="entry name" value="GT9_LPS_heptosyltransferase"/>
    <property type="match status" value="1"/>
</dbReference>
<dbReference type="GO" id="GO:0005829">
    <property type="term" value="C:cytosol"/>
    <property type="evidence" value="ECO:0007669"/>
    <property type="project" value="TreeGrafter"/>
</dbReference>
<dbReference type="InterPro" id="IPR002201">
    <property type="entry name" value="Glyco_trans_9"/>
</dbReference>